<comment type="subcellular location">
    <subcellularLocation>
        <location evidence="1">Membrane</location>
        <topology evidence="1">Multi-pass membrane protein</topology>
    </subcellularLocation>
</comment>
<feature type="transmembrane region" description="Helical" evidence="9">
    <location>
        <begin position="197"/>
        <end position="217"/>
    </location>
</feature>
<dbReference type="PRINTS" id="PR02000">
    <property type="entry name" value="GCR1PLANT"/>
</dbReference>
<feature type="compositionally biased region" description="Polar residues" evidence="8">
    <location>
        <begin position="40"/>
        <end position="49"/>
    </location>
</feature>
<reference evidence="10" key="1">
    <citation type="submission" date="2022-08" db="EMBL/GenBank/DDBJ databases">
        <title>Novel sulphate-reducing endosymbionts in the free-living metamonad Anaeramoeba.</title>
        <authorList>
            <person name="Jerlstrom-Hultqvist J."/>
            <person name="Cepicka I."/>
            <person name="Gallot-Lavallee L."/>
            <person name="Salas-Leiva D."/>
            <person name="Curtis B.A."/>
            <person name="Zahonova K."/>
            <person name="Pipaliya S."/>
            <person name="Dacks J."/>
            <person name="Roger A.J."/>
        </authorList>
    </citation>
    <scope>NUCLEOTIDE SEQUENCE</scope>
    <source>
        <strain evidence="10">Busselton2</strain>
    </source>
</reference>
<evidence type="ECO:0000256" key="6">
    <source>
        <dbReference type="ARBA" id="ARBA00023170"/>
    </source>
</evidence>
<evidence type="ECO:0000256" key="5">
    <source>
        <dbReference type="ARBA" id="ARBA00023136"/>
    </source>
</evidence>
<gene>
    <name evidence="10" type="ORF">M0812_20692</name>
</gene>
<proteinExistence type="predicted"/>
<dbReference type="PANTHER" id="PTHR23112:SF0">
    <property type="entry name" value="TRANSMEMBRANE PROTEIN 116"/>
    <property type="match status" value="1"/>
</dbReference>
<dbReference type="PANTHER" id="PTHR23112">
    <property type="entry name" value="G PROTEIN-COUPLED RECEPTOR 157-RELATED"/>
    <property type="match status" value="1"/>
</dbReference>
<evidence type="ECO:0000256" key="1">
    <source>
        <dbReference type="ARBA" id="ARBA00004141"/>
    </source>
</evidence>
<dbReference type="AlphaFoldDB" id="A0AAV7YSW8"/>
<dbReference type="GO" id="GO:0007189">
    <property type="term" value="P:adenylate cyclase-activating G protein-coupled receptor signaling pathway"/>
    <property type="evidence" value="ECO:0007669"/>
    <property type="project" value="TreeGrafter"/>
</dbReference>
<keyword evidence="2 9" id="KW-0812">Transmembrane</keyword>
<feature type="transmembrane region" description="Helical" evidence="9">
    <location>
        <begin position="229"/>
        <end position="252"/>
    </location>
</feature>
<evidence type="ECO:0000256" key="4">
    <source>
        <dbReference type="ARBA" id="ARBA00023040"/>
    </source>
</evidence>
<evidence type="ECO:0000256" key="3">
    <source>
        <dbReference type="ARBA" id="ARBA00022989"/>
    </source>
</evidence>
<dbReference type="InterPro" id="IPR022343">
    <property type="entry name" value="GCR1-cAMP_receptor"/>
</dbReference>
<accession>A0AAV7YSW8</accession>
<name>A0AAV7YSW8_9EUKA</name>
<evidence type="ECO:0000256" key="7">
    <source>
        <dbReference type="ARBA" id="ARBA00023224"/>
    </source>
</evidence>
<feature type="region of interest" description="Disordered" evidence="8">
    <location>
        <begin position="1"/>
        <end position="79"/>
    </location>
</feature>
<sequence>MSKKITNENVFQTDTKQKKRKKKISHKPKTNNLKHRKVVKQTTTHNNKTSPKKVKSFQERMRKIRSTSSKPTLKKEFQKKEENPQNKFLPLFIILILFLSSIAIFTISFYLPRSITYCNSFNNQPTQVDNCQNCPLNGICVDATFVYLKEMVLILLSAETATVLAITTSVLSLIGSLVIVILGVRFPDFRNNFFRKLVFVLSIYDALLSFLFIIPGSSSSGFCVFQGYALVWLAAMPPYFSLCIAVITYIHISKNWGVERLQKLMTKLHIISNILCLILTILAISLADSHKFPNSHWCFIEGRAILGVWYSFIWICTIVSCVLYVLIIHYIRKIYKTVQELTNIKDIKKQKENLKVQLRMSTIPLSLILTWTIASIRRAREIFSPDSEQNSTLNILHSLTNPMQGFYDCIVFVILSSYSRRRVKQLLRCEQPGSSEATSLETDSQL</sequence>
<feature type="transmembrane region" description="Helical" evidence="9">
    <location>
        <begin position="307"/>
        <end position="331"/>
    </location>
</feature>
<dbReference type="EMBL" id="JANTQA010000047">
    <property type="protein sequence ID" value="KAJ3431771.1"/>
    <property type="molecule type" value="Genomic_DNA"/>
</dbReference>
<dbReference type="GO" id="GO:0004930">
    <property type="term" value="F:G protein-coupled receptor activity"/>
    <property type="evidence" value="ECO:0007669"/>
    <property type="project" value="UniProtKB-KW"/>
</dbReference>
<dbReference type="PRINTS" id="PR02001">
    <property type="entry name" value="GCR1CAMPR"/>
</dbReference>
<organism evidence="10 11">
    <name type="scientific">Anaeramoeba flamelloides</name>
    <dbReference type="NCBI Taxonomy" id="1746091"/>
    <lineage>
        <taxon>Eukaryota</taxon>
        <taxon>Metamonada</taxon>
        <taxon>Anaeramoebidae</taxon>
        <taxon>Anaeramoeba</taxon>
    </lineage>
</organism>
<protein>
    <submittedName>
        <fullName evidence="10">G protein-coupled receptor</fullName>
    </submittedName>
</protein>
<feature type="transmembrane region" description="Helical" evidence="9">
    <location>
        <begin position="161"/>
        <end position="185"/>
    </location>
</feature>
<keyword evidence="4" id="KW-0297">G-protein coupled receptor</keyword>
<dbReference type="InterPro" id="IPR022340">
    <property type="entry name" value="GPCR_GCR1_put"/>
</dbReference>
<evidence type="ECO:0000313" key="10">
    <source>
        <dbReference type="EMBL" id="KAJ3431771.1"/>
    </source>
</evidence>
<keyword evidence="3 9" id="KW-1133">Transmembrane helix</keyword>
<comment type="caution">
    <text evidence="10">The sequence shown here is derived from an EMBL/GenBank/DDBJ whole genome shotgun (WGS) entry which is preliminary data.</text>
</comment>
<evidence type="ECO:0000313" key="11">
    <source>
        <dbReference type="Proteomes" id="UP001146793"/>
    </source>
</evidence>
<evidence type="ECO:0000256" key="9">
    <source>
        <dbReference type="SAM" id="Phobius"/>
    </source>
</evidence>
<dbReference type="Proteomes" id="UP001146793">
    <property type="component" value="Unassembled WGS sequence"/>
</dbReference>
<evidence type="ECO:0000256" key="2">
    <source>
        <dbReference type="ARBA" id="ARBA00022692"/>
    </source>
</evidence>
<feature type="transmembrane region" description="Helical" evidence="9">
    <location>
        <begin position="88"/>
        <end position="111"/>
    </location>
</feature>
<dbReference type="Gene3D" id="1.20.1070.10">
    <property type="entry name" value="Rhodopsin 7-helix transmembrane proteins"/>
    <property type="match status" value="1"/>
</dbReference>
<dbReference type="SUPFAM" id="SSF81321">
    <property type="entry name" value="Family A G protein-coupled receptor-like"/>
    <property type="match status" value="1"/>
</dbReference>
<feature type="compositionally biased region" description="Basic residues" evidence="8">
    <location>
        <begin position="17"/>
        <end position="39"/>
    </location>
</feature>
<keyword evidence="6 10" id="KW-0675">Receptor</keyword>
<dbReference type="GO" id="GO:0005886">
    <property type="term" value="C:plasma membrane"/>
    <property type="evidence" value="ECO:0007669"/>
    <property type="project" value="TreeGrafter"/>
</dbReference>
<keyword evidence="5 9" id="KW-0472">Membrane</keyword>
<evidence type="ECO:0000256" key="8">
    <source>
        <dbReference type="SAM" id="MobiDB-lite"/>
    </source>
</evidence>
<keyword evidence="7" id="KW-0807">Transducer</keyword>
<feature type="transmembrane region" description="Helical" evidence="9">
    <location>
        <begin position="264"/>
        <end position="287"/>
    </location>
</feature>